<dbReference type="SUPFAM" id="SSF48452">
    <property type="entry name" value="TPR-like"/>
    <property type="match status" value="2"/>
</dbReference>
<sequence>MSEVQIGIQIIIKNEAELLPQCLESVQGADEIIVVDTGSTDNSSGLAESFGAKVVNMPWQDSFSDPRNEALRHANTDWILYLDADERLVSNLNEVREFLQTTNAEAFTVLIDNKLGPHPEECLRHRALRIFRNGQGYKFRGRIHEDIGQSIVDKCGSSIIKDSPIRIDHYGYLPQILATKNKVVRNEKLLKKELADHPNHPFYLYNMGITYCQAGQLEEAKAYMQKALIHTPDVAPYRATLIRDLSKIMLQLQEVQQAEMLLRKELLTYPDYSDLCYLLGESLEMQGHLEAGMEFYQRATEYENDHYVMEAGINSYRAFNKMAETALLLGHRENAARWFHKALLIHNTYVPSLHGIAEVFQQLKVPDKEISLLLHDIVRPHGSDDYVILADALYKVGAFQEVVHAIPETQLSEPRLLFRYTAALMQCRNYADADQILSRFSDKKEDMERLFHLRSICQWQLAGHLHEEFAANIPESIRGPLTELDRYLTDNTLSTEKPVKSKRLFNCVQKLIHEAVSLQCFDTANRLAVIMPEYLILYAKELYYLGKTLHSADLLLELFQQNRHDEEVMFMIGELLFDKGHYMQAAEIFETSMNNGDENPRTRTGAALCYLHLAAENLNEALVQEPDAQNLASDLKKIDDTIQLLNRTSWHTKWAGYKRGIHDEETSHLLVYDR</sequence>
<dbReference type="InterPro" id="IPR013105">
    <property type="entry name" value="TPR_2"/>
</dbReference>
<feature type="repeat" description="TPR" evidence="3">
    <location>
        <begin position="201"/>
        <end position="234"/>
    </location>
</feature>
<organism evidence="5 6">
    <name type="scientific">Bacillus benzoevorans</name>
    <dbReference type="NCBI Taxonomy" id="1456"/>
    <lineage>
        <taxon>Bacteria</taxon>
        <taxon>Bacillati</taxon>
        <taxon>Bacillota</taxon>
        <taxon>Bacilli</taxon>
        <taxon>Bacillales</taxon>
        <taxon>Bacillaceae</taxon>
        <taxon>Bacillus</taxon>
    </lineage>
</organism>
<keyword evidence="5" id="KW-0808">Transferase</keyword>
<dbReference type="GO" id="GO:0016740">
    <property type="term" value="F:transferase activity"/>
    <property type="evidence" value="ECO:0007669"/>
    <property type="project" value="UniProtKB-KW"/>
</dbReference>
<dbReference type="SUPFAM" id="SSF53448">
    <property type="entry name" value="Nucleotide-diphospho-sugar transferases"/>
    <property type="match status" value="1"/>
</dbReference>
<dbReference type="InterPro" id="IPR029044">
    <property type="entry name" value="Nucleotide-diphossugar_trans"/>
</dbReference>
<evidence type="ECO:0000256" key="1">
    <source>
        <dbReference type="ARBA" id="ARBA00022737"/>
    </source>
</evidence>
<dbReference type="EMBL" id="JACHGK010000020">
    <property type="protein sequence ID" value="MBB6447373.1"/>
    <property type="molecule type" value="Genomic_DNA"/>
</dbReference>
<dbReference type="PANTHER" id="PTHR43630">
    <property type="entry name" value="POLY-BETA-1,6-N-ACETYL-D-GLUCOSAMINE SYNTHASE"/>
    <property type="match status" value="1"/>
</dbReference>
<dbReference type="InterPro" id="IPR019734">
    <property type="entry name" value="TPR_rpt"/>
</dbReference>
<keyword evidence="6" id="KW-1185">Reference proteome</keyword>
<keyword evidence="1" id="KW-0677">Repeat</keyword>
<keyword evidence="2 3" id="KW-0802">TPR repeat</keyword>
<dbReference type="InterPro" id="IPR001173">
    <property type="entry name" value="Glyco_trans_2-like"/>
</dbReference>
<dbReference type="Pfam" id="PF13181">
    <property type="entry name" value="TPR_8"/>
    <property type="match status" value="1"/>
</dbReference>
<dbReference type="RefSeq" id="WP_184529247.1">
    <property type="nucleotide sequence ID" value="NZ_JACHGK010000020.1"/>
</dbReference>
<reference evidence="5 6" key="1">
    <citation type="submission" date="2020-08" db="EMBL/GenBank/DDBJ databases">
        <title>Genomic Encyclopedia of Type Strains, Phase IV (KMG-IV): sequencing the most valuable type-strain genomes for metagenomic binning, comparative biology and taxonomic classification.</title>
        <authorList>
            <person name="Goeker M."/>
        </authorList>
    </citation>
    <scope>NUCLEOTIDE SEQUENCE [LARGE SCALE GENOMIC DNA]</scope>
    <source>
        <strain evidence="5 6">DSM 5391</strain>
    </source>
</reference>
<proteinExistence type="predicted"/>
<dbReference type="Gene3D" id="1.25.40.10">
    <property type="entry name" value="Tetratricopeptide repeat domain"/>
    <property type="match status" value="3"/>
</dbReference>
<comment type="caution">
    <text evidence="5">The sequence shown here is derived from an EMBL/GenBank/DDBJ whole genome shotgun (WGS) entry which is preliminary data.</text>
</comment>
<gene>
    <name evidence="5" type="ORF">HNR53_004053</name>
</gene>
<dbReference type="SMART" id="SM00028">
    <property type="entry name" value="TPR"/>
    <property type="match status" value="4"/>
</dbReference>
<evidence type="ECO:0000256" key="3">
    <source>
        <dbReference type="PROSITE-ProRule" id="PRU00339"/>
    </source>
</evidence>
<evidence type="ECO:0000313" key="6">
    <source>
        <dbReference type="Proteomes" id="UP000531594"/>
    </source>
</evidence>
<dbReference type="CDD" id="cd02511">
    <property type="entry name" value="Beta4Glucosyltransferase"/>
    <property type="match status" value="1"/>
</dbReference>
<dbReference type="Proteomes" id="UP000531594">
    <property type="component" value="Unassembled WGS sequence"/>
</dbReference>
<accession>A0A7X0LX42</accession>
<dbReference type="PROSITE" id="PS50005">
    <property type="entry name" value="TPR"/>
    <property type="match status" value="1"/>
</dbReference>
<dbReference type="Pfam" id="PF00535">
    <property type="entry name" value="Glycos_transf_2"/>
    <property type="match status" value="1"/>
</dbReference>
<feature type="domain" description="Glycosyltransferase 2-like" evidence="4">
    <location>
        <begin position="10"/>
        <end position="112"/>
    </location>
</feature>
<name>A0A7X0LX42_9BACI</name>
<evidence type="ECO:0000259" key="4">
    <source>
        <dbReference type="Pfam" id="PF00535"/>
    </source>
</evidence>
<dbReference type="AlphaFoldDB" id="A0A7X0LX42"/>
<dbReference type="InterPro" id="IPR011990">
    <property type="entry name" value="TPR-like_helical_dom_sf"/>
</dbReference>
<dbReference type="Pfam" id="PF07719">
    <property type="entry name" value="TPR_2"/>
    <property type="match status" value="1"/>
</dbReference>
<dbReference type="Gene3D" id="3.90.550.10">
    <property type="entry name" value="Spore Coat Polysaccharide Biosynthesis Protein SpsA, Chain A"/>
    <property type="match status" value="1"/>
</dbReference>
<evidence type="ECO:0000313" key="5">
    <source>
        <dbReference type="EMBL" id="MBB6447373.1"/>
    </source>
</evidence>
<evidence type="ECO:0000256" key="2">
    <source>
        <dbReference type="ARBA" id="ARBA00022803"/>
    </source>
</evidence>
<dbReference type="PANTHER" id="PTHR43630:SF2">
    <property type="entry name" value="GLYCOSYLTRANSFERASE"/>
    <property type="match status" value="1"/>
</dbReference>
<protein>
    <submittedName>
        <fullName evidence="5">Glycosyltransferase involved in cell wall biosynthesis</fullName>
    </submittedName>
</protein>